<evidence type="ECO:0000313" key="2">
    <source>
        <dbReference type="EMBL" id="KAF3763186.1"/>
    </source>
</evidence>
<keyword evidence="1" id="KW-0732">Signal</keyword>
<proteinExistence type="predicted"/>
<gene>
    <name evidence="2" type="ORF">M406DRAFT_73813</name>
</gene>
<feature type="chain" id="PRO_5040122814" evidence="1">
    <location>
        <begin position="23"/>
        <end position="105"/>
    </location>
</feature>
<keyword evidence="3" id="KW-1185">Reference proteome</keyword>
<dbReference type="Proteomes" id="UP000803844">
    <property type="component" value="Unassembled WGS sequence"/>
</dbReference>
<accession>A0A9P4XYD1</accession>
<dbReference type="GeneID" id="63842788"/>
<organism evidence="2 3">
    <name type="scientific">Cryphonectria parasitica (strain ATCC 38755 / EP155)</name>
    <dbReference type="NCBI Taxonomy" id="660469"/>
    <lineage>
        <taxon>Eukaryota</taxon>
        <taxon>Fungi</taxon>
        <taxon>Dikarya</taxon>
        <taxon>Ascomycota</taxon>
        <taxon>Pezizomycotina</taxon>
        <taxon>Sordariomycetes</taxon>
        <taxon>Sordariomycetidae</taxon>
        <taxon>Diaporthales</taxon>
        <taxon>Cryphonectriaceae</taxon>
        <taxon>Cryphonectria-Endothia species complex</taxon>
        <taxon>Cryphonectria</taxon>
    </lineage>
</organism>
<reference evidence="2" key="1">
    <citation type="journal article" date="2020" name="Phytopathology">
        <title>Genome sequence of the chestnut blight fungus Cryphonectria parasitica EP155: A fundamental resource for an archetypical invasive plant pathogen.</title>
        <authorList>
            <person name="Crouch J.A."/>
            <person name="Dawe A."/>
            <person name="Aerts A."/>
            <person name="Barry K."/>
            <person name="Churchill A.C.L."/>
            <person name="Grimwood J."/>
            <person name="Hillman B."/>
            <person name="Milgroom M.G."/>
            <person name="Pangilinan J."/>
            <person name="Smith M."/>
            <person name="Salamov A."/>
            <person name="Schmutz J."/>
            <person name="Yadav J."/>
            <person name="Grigoriev I.V."/>
            <person name="Nuss D."/>
        </authorList>
    </citation>
    <scope>NUCLEOTIDE SEQUENCE</scope>
    <source>
        <strain evidence="2">EP155</strain>
    </source>
</reference>
<evidence type="ECO:0000313" key="3">
    <source>
        <dbReference type="Proteomes" id="UP000803844"/>
    </source>
</evidence>
<dbReference type="RefSeq" id="XP_040774147.1">
    <property type="nucleotide sequence ID" value="XM_040925659.1"/>
</dbReference>
<sequence length="105" mass="11112">MKFTSISFPVLLQALLLGTAQSTMVFSYNQTASSPNNTKSSEIEVTNSCDLTPFFGPSTYKCAAEPMSQARICAGDELSRVTAMVMADQSAPTCMAGSFGLTSGY</sequence>
<protein>
    <submittedName>
        <fullName evidence="2">Uncharacterized protein</fullName>
    </submittedName>
</protein>
<comment type="caution">
    <text evidence="2">The sequence shown here is derived from an EMBL/GenBank/DDBJ whole genome shotgun (WGS) entry which is preliminary data.</text>
</comment>
<name>A0A9P4XYD1_CRYP1</name>
<feature type="signal peptide" evidence="1">
    <location>
        <begin position="1"/>
        <end position="22"/>
    </location>
</feature>
<dbReference type="AlphaFoldDB" id="A0A9P4XYD1"/>
<dbReference type="EMBL" id="MU032349">
    <property type="protein sequence ID" value="KAF3763186.1"/>
    <property type="molecule type" value="Genomic_DNA"/>
</dbReference>
<evidence type="ECO:0000256" key="1">
    <source>
        <dbReference type="SAM" id="SignalP"/>
    </source>
</evidence>